<accession>A0A3M7RQ83</accession>
<keyword evidence="1" id="KW-0175">Coiled coil</keyword>
<dbReference type="Pfam" id="PF01145">
    <property type="entry name" value="Band_7"/>
    <property type="match status" value="1"/>
</dbReference>
<evidence type="ECO:0000313" key="5">
    <source>
        <dbReference type="Proteomes" id="UP000276133"/>
    </source>
</evidence>
<feature type="coiled-coil region" evidence="1">
    <location>
        <begin position="220"/>
        <end position="284"/>
    </location>
</feature>
<dbReference type="InterPro" id="IPR001107">
    <property type="entry name" value="Band_7"/>
</dbReference>
<dbReference type="AlphaFoldDB" id="A0A3M7RQ83"/>
<feature type="domain" description="Band 7" evidence="3">
    <location>
        <begin position="41"/>
        <end position="231"/>
    </location>
</feature>
<feature type="transmembrane region" description="Helical" evidence="2">
    <location>
        <begin position="12"/>
        <end position="36"/>
    </location>
</feature>
<dbReference type="OrthoDB" id="5986675at2759"/>
<reference evidence="4 5" key="1">
    <citation type="journal article" date="2018" name="Sci. Rep.">
        <title>Genomic signatures of local adaptation to the degree of environmental predictability in rotifers.</title>
        <authorList>
            <person name="Franch-Gras L."/>
            <person name="Hahn C."/>
            <person name="Garcia-Roger E.M."/>
            <person name="Carmona M.J."/>
            <person name="Serra M."/>
            <person name="Gomez A."/>
        </authorList>
    </citation>
    <scope>NUCLEOTIDE SEQUENCE [LARGE SCALE GENOMIC DNA]</scope>
    <source>
        <strain evidence="4">HYR1</strain>
    </source>
</reference>
<name>A0A3M7RQ83_BRAPC</name>
<protein>
    <recommendedName>
        <fullName evidence="3">Band 7 domain-containing protein</fullName>
    </recommendedName>
</protein>
<evidence type="ECO:0000313" key="4">
    <source>
        <dbReference type="EMBL" id="RNA25527.1"/>
    </source>
</evidence>
<evidence type="ECO:0000256" key="1">
    <source>
        <dbReference type="SAM" id="Coils"/>
    </source>
</evidence>
<keyword evidence="5" id="KW-1185">Reference proteome</keyword>
<dbReference type="Proteomes" id="UP000276133">
    <property type="component" value="Unassembled WGS sequence"/>
</dbReference>
<keyword evidence="2" id="KW-1133">Transmembrane helix</keyword>
<dbReference type="EMBL" id="REGN01002908">
    <property type="protein sequence ID" value="RNA25527.1"/>
    <property type="molecule type" value="Genomic_DNA"/>
</dbReference>
<proteinExistence type="predicted"/>
<evidence type="ECO:0000259" key="3">
    <source>
        <dbReference type="Pfam" id="PF01145"/>
    </source>
</evidence>
<evidence type="ECO:0000256" key="2">
    <source>
        <dbReference type="SAM" id="Phobius"/>
    </source>
</evidence>
<organism evidence="4 5">
    <name type="scientific">Brachionus plicatilis</name>
    <name type="common">Marine rotifer</name>
    <name type="synonym">Brachionus muelleri</name>
    <dbReference type="NCBI Taxonomy" id="10195"/>
    <lineage>
        <taxon>Eukaryota</taxon>
        <taxon>Metazoa</taxon>
        <taxon>Spiralia</taxon>
        <taxon>Gnathifera</taxon>
        <taxon>Rotifera</taxon>
        <taxon>Eurotatoria</taxon>
        <taxon>Monogononta</taxon>
        <taxon>Pseudotrocha</taxon>
        <taxon>Ploima</taxon>
        <taxon>Brachionidae</taxon>
        <taxon>Brachionus</taxon>
    </lineage>
</organism>
<gene>
    <name evidence="4" type="ORF">BpHYR1_029600</name>
</gene>
<keyword evidence="2" id="KW-0812">Transmembrane</keyword>
<sequence>MANEQAIKLISLIGSIVLGLGVILLVILLPLSFSYLDFYEYGFVKRRTTSKVDTSKVYDGGRHLIGPDFEFKEFYSAAQFIHFSHIPIFTKDNLEVKITAELQYFLVKEDLKLLHDSYDIKYHPIIVNNARDAIKNSITKFDTDEFISNRSVIQNDLFFGVRRRLSGICCLPNCKKDCPTCKQWELCDKDCKPRKLCTNEERGFYVEVRYLELQDIDIPLQVNERRLLSLIRDLEKEKEESVKEEMIVRKKSEYEVAKITNQAKEIVENAKAVYELKINQAETNYSRIIEDEHNKGLQKIFQELGLTSTKLKSSINYIRSLKNHEKIKYSIDFNTLIANTK</sequence>
<comment type="caution">
    <text evidence="4">The sequence shown here is derived from an EMBL/GenBank/DDBJ whole genome shotgun (WGS) entry which is preliminary data.</text>
</comment>
<keyword evidence="2" id="KW-0472">Membrane</keyword>